<keyword evidence="2" id="KW-1185">Reference proteome</keyword>
<protein>
    <submittedName>
        <fullName evidence="1">Uncharacterized protein</fullName>
    </submittedName>
</protein>
<dbReference type="EMBL" id="ML213507">
    <property type="protein sequence ID" value="TFK53284.1"/>
    <property type="molecule type" value="Genomic_DNA"/>
</dbReference>
<evidence type="ECO:0000313" key="2">
    <source>
        <dbReference type="Proteomes" id="UP000305948"/>
    </source>
</evidence>
<proteinExistence type="predicted"/>
<reference evidence="1 2" key="1">
    <citation type="journal article" date="2019" name="Nat. Ecol. Evol.">
        <title>Megaphylogeny resolves global patterns of mushroom evolution.</title>
        <authorList>
            <person name="Varga T."/>
            <person name="Krizsan K."/>
            <person name="Foldi C."/>
            <person name="Dima B."/>
            <person name="Sanchez-Garcia M."/>
            <person name="Sanchez-Ramirez S."/>
            <person name="Szollosi G.J."/>
            <person name="Szarkandi J.G."/>
            <person name="Papp V."/>
            <person name="Albert L."/>
            <person name="Andreopoulos W."/>
            <person name="Angelini C."/>
            <person name="Antonin V."/>
            <person name="Barry K.W."/>
            <person name="Bougher N.L."/>
            <person name="Buchanan P."/>
            <person name="Buyck B."/>
            <person name="Bense V."/>
            <person name="Catcheside P."/>
            <person name="Chovatia M."/>
            <person name="Cooper J."/>
            <person name="Damon W."/>
            <person name="Desjardin D."/>
            <person name="Finy P."/>
            <person name="Geml J."/>
            <person name="Haridas S."/>
            <person name="Hughes K."/>
            <person name="Justo A."/>
            <person name="Karasinski D."/>
            <person name="Kautmanova I."/>
            <person name="Kiss B."/>
            <person name="Kocsube S."/>
            <person name="Kotiranta H."/>
            <person name="LaButti K.M."/>
            <person name="Lechner B.E."/>
            <person name="Liimatainen K."/>
            <person name="Lipzen A."/>
            <person name="Lukacs Z."/>
            <person name="Mihaltcheva S."/>
            <person name="Morgado L.N."/>
            <person name="Niskanen T."/>
            <person name="Noordeloos M.E."/>
            <person name="Ohm R.A."/>
            <person name="Ortiz-Santana B."/>
            <person name="Ovrebo C."/>
            <person name="Racz N."/>
            <person name="Riley R."/>
            <person name="Savchenko A."/>
            <person name="Shiryaev A."/>
            <person name="Soop K."/>
            <person name="Spirin V."/>
            <person name="Szebenyi C."/>
            <person name="Tomsovsky M."/>
            <person name="Tulloss R.E."/>
            <person name="Uehling J."/>
            <person name="Grigoriev I.V."/>
            <person name="Vagvolgyi C."/>
            <person name="Papp T."/>
            <person name="Martin F.M."/>
            <person name="Miettinen O."/>
            <person name="Hibbett D.S."/>
            <person name="Nagy L.G."/>
        </authorList>
    </citation>
    <scope>NUCLEOTIDE SEQUENCE [LARGE SCALE GENOMIC DNA]</scope>
    <source>
        <strain evidence="1 2">OMC1185</strain>
    </source>
</reference>
<evidence type="ECO:0000313" key="1">
    <source>
        <dbReference type="EMBL" id="TFK53284.1"/>
    </source>
</evidence>
<gene>
    <name evidence="1" type="ORF">OE88DRAFT_1238135</name>
</gene>
<name>A0A5C3N6H4_9AGAM</name>
<sequence>MTQTTFEHYMSQHSRKARTRAAYGQAQLKSTGSVNDSCYFMLNRGAGFINFHVGVSLLGRFSVGFIPNIATYGDTIGRSGSA</sequence>
<accession>A0A5C3N6H4</accession>
<organism evidence="1 2">
    <name type="scientific">Heliocybe sulcata</name>
    <dbReference type="NCBI Taxonomy" id="5364"/>
    <lineage>
        <taxon>Eukaryota</taxon>
        <taxon>Fungi</taxon>
        <taxon>Dikarya</taxon>
        <taxon>Basidiomycota</taxon>
        <taxon>Agaricomycotina</taxon>
        <taxon>Agaricomycetes</taxon>
        <taxon>Gloeophyllales</taxon>
        <taxon>Gloeophyllaceae</taxon>
        <taxon>Heliocybe</taxon>
    </lineage>
</organism>
<dbReference type="Proteomes" id="UP000305948">
    <property type="component" value="Unassembled WGS sequence"/>
</dbReference>
<dbReference type="AlphaFoldDB" id="A0A5C3N6H4"/>